<name>A0A2P2PX09_RHIMU</name>
<dbReference type="EMBL" id="GGEC01078783">
    <property type="protein sequence ID" value="MBX59267.1"/>
    <property type="molecule type" value="Transcribed_RNA"/>
</dbReference>
<evidence type="ECO:0000313" key="1">
    <source>
        <dbReference type="EMBL" id="MBX59267.1"/>
    </source>
</evidence>
<protein>
    <submittedName>
        <fullName evidence="1">Uncharacterized protein</fullName>
    </submittedName>
</protein>
<reference evidence="1" key="1">
    <citation type="submission" date="2018-02" db="EMBL/GenBank/DDBJ databases">
        <title>Rhizophora mucronata_Transcriptome.</title>
        <authorList>
            <person name="Meera S.P."/>
            <person name="Sreeshan A."/>
            <person name="Augustine A."/>
        </authorList>
    </citation>
    <scope>NUCLEOTIDE SEQUENCE</scope>
    <source>
        <tissue evidence="1">Leaf</tissue>
    </source>
</reference>
<organism evidence="1">
    <name type="scientific">Rhizophora mucronata</name>
    <name type="common">Asiatic mangrove</name>
    <dbReference type="NCBI Taxonomy" id="61149"/>
    <lineage>
        <taxon>Eukaryota</taxon>
        <taxon>Viridiplantae</taxon>
        <taxon>Streptophyta</taxon>
        <taxon>Embryophyta</taxon>
        <taxon>Tracheophyta</taxon>
        <taxon>Spermatophyta</taxon>
        <taxon>Magnoliopsida</taxon>
        <taxon>eudicotyledons</taxon>
        <taxon>Gunneridae</taxon>
        <taxon>Pentapetalae</taxon>
        <taxon>rosids</taxon>
        <taxon>fabids</taxon>
        <taxon>Malpighiales</taxon>
        <taxon>Rhizophoraceae</taxon>
        <taxon>Rhizophora</taxon>
    </lineage>
</organism>
<dbReference type="AlphaFoldDB" id="A0A2P2PX09"/>
<sequence>MMNQRASKQEDRNSNITKAIHTLQSTQITKPCESFLPLLLQFIKIQQLHFSFHHCCLISYENSADRIMCYTILFIVT</sequence>
<proteinExistence type="predicted"/>
<accession>A0A2P2PX09</accession>